<sequence length="72" mass="8402">MQKMRFSLSISSEKYQAYYAGHAKFVRVHAEDGRSLKFPAVNLKQFVMHDGIHGRFEVVFNDQSKLVSLRRI</sequence>
<dbReference type="EMBL" id="QFXC01000007">
    <property type="protein sequence ID" value="RDH84606.1"/>
    <property type="molecule type" value="Genomic_DNA"/>
</dbReference>
<organism evidence="1 2">
    <name type="scientific">endosymbiont of Galathealinum brachiosum</name>
    <dbReference type="NCBI Taxonomy" id="2200906"/>
    <lineage>
        <taxon>Bacteria</taxon>
        <taxon>Pseudomonadati</taxon>
        <taxon>Pseudomonadota</taxon>
        <taxon>Gammaproteobacteria</taxon>
        <taxon>sulfur-oxidizing symbionts</taxon>
    </lineage>
</organism>
<proteinExistence type="predicted"/>
<reference evidence="1 2" key="1">
    <citation type="journal article" date="2018" name="ISME J.">
        <title>Endosymbiont genomes yield clues of tubeworm success.</title>
        <authorList>
            <person name="Li Y."/>
            <person name="Liles M.R."/>
            <person name="Halanych K.M."/>
        </authorList>
    </citation>
    <scope>NUCLEOTIDE SEQUENCE [LARGE SCALE GENOMIC DNA]</scope>
    <source>
        <strain evidence="1">A1464</strain>
    </source>
</reference>
<evidence type="ECO:0000313" key="2">
    <source>
        <dbReference type="Proteomes" id="UP000254266"/>
    </source>
</evidence>
<dbReference type="InterPro" id="IPR021363">
    <property type="entry name" value="DUF2835"/>
</dbReference>
<dbReference type="Proteomes" id="UP000254266">
    <property type="component" value="Unassembled WGS sequence"/>
</dbReference>
<gene>
    <name evidence="1" type="ORF">DIZ80_03820</name>
</gene>
<dbReference type="Pfam" id="PF11197">
    <property type="entry name" value="DUF2835"/>
    <property type="match status" value="1"/>
</dbReference>
<keyword evidence="2" id="KW-1185">Reference proteome</keyword>
<protein>
    <submittedName>
        <fullName evidence="1">DUF2835 domain-containing protein</fullName>
    </submittedName>
</protein>
<dbReference type="AlphaFoldDB" id="A0A370DKC4"/>
<comment type="caution">
    <text evidence="1">The sequence shown here is derived from an EMBL/GenBank/DDBJ whole genome shotgun (WGS) entry which is preliminary data.</text>
</comment>
<accession>A0A370DKC4</accession>
<name>A0A370DKC4_9GAMM</name>
<evidence type="ECO:0000313" key="1">
    <source>
        <dbReference type="EMBL" id="RDH84606.1"/>
    </source>
</evidence>